<sequence length="879" mass="101336">MLQPEPKSNIELESTHMDVLEAEEQSEVTNIYQPVDGETNLHCAIRNGDQNLIDKYIAGYQADFNQIKDYLMEKYQWNVDDRIWLRKYNLIAVGEEQCKTCKELEKSATKDGDMEKAVFVVLQTPVDNEKVAVIHPDNNNRLKLCKMMRDLLPNGILSWNYTSVLRVTNEGDETFIELAASQGRIDVISRLLELGADLSFPDHCPLLAACSTVSKETIRWLLTEHFDHFDCTQRNSYNINAFLVLIQEGDAEMMDYVLEKMIMYRQKYYNETESEAFERIFHYEDKASSLSSVGLARAGPVLDKIGEYVTNYKLDLSYQWQRVTILICLMLRDIAVDYCWSEIRKNPKLLGLLSYNGTTVLQELIAMGKVDGLPEIYQTHPEVKQFFENEHGINLLRDMLVYSKHVSAVFILENHAEYLFKDIDSLRKTILVRNPAFYETNGTLLSKYFPMFEKDIDEASKKTSERYPVNYSHLDFGSSNLEFNESTIIVKDETQSLNTIRGAYGLTLLHYAVDKDNKSWYVYLLESGCDSDAVDDEGNLPIHYVRSLEMFKLIIEKHPNGSSLVHRTNSFGNTVLHKVCSLRLIQDLKCSLMERIIECGADVNQLTKQGETALFYSISDAELNVLRKYNIDLEVVNNSGDNALNYHLRFNANMAKALFPLMSRLPSFKDHAHKYLQRFLTYNQGTFSYYYQSFLEENPEITKAMFDSLYKHSKEDASRMFCNACNFGHMFIVEKFFEFDYDLDYNFKNENECTPIIGLCGYTDQSNIHLMQQLLKKEVNLEHRNKSGRTALLALAYGFREGNCHNSSSVQLLLDHGAKVDSTDDEGNTALHYAFKMEEWGLMETLLANGADCLIKNKDGKIPLEMASDRNREIFKFMQ</sequence>
<feature type="repeat" description="ANK" evidence="3">
    <location>
        <begin position="826"/>
        <end position="858"/>
    </location>
</feature>
<name>Q17EM0_AEDAE</name>
<dbReference type="EMBL" id="CH477280">
    <property type="protein sequence ID" value="EAT44973.1"/>
    <property type="molecule type" value="Genomic_DNA"/>
</dbReference>
<dbReference type="PANTHER" id="PTHR24193">
    <property type="entry name" value="ANKYRIN REPEAT PROTEIN"/>
    <property type="match status" value="1"/>
</dbReference>
<feature type="repeat" description="ANK" evidence="3">
    <location>
        <begin position="504"/>
        <end position="536"/>
    </location>
</feature>
<dbReference type="HOGENOM" id="CLU_319876_0_0_1"/>
<dbReference type="PROSITE" id="PS50088">
    <property type="entry name" value="ANK_REPEAT"/>
    <property type="match status" value="3"/>
</dbReference>
<dbReference type="InterPro" id="IPR036770">
    <property type="entry name" value="Ankyrin_rpt-contain_sf"/>
</dbReference>
<feature type="repeat" description="ANK" evidence="3">
    <location>
        <begin position="171"/>
        <end position="203"/>
    </location>
</feature>
<evidence type="ECO:0000256" key="3">
    <source>
        <dbReference type="PROSITE-ProRule" id="PRU00023"/>
    </source>
</evidence>
<evidence type="ECO:0000313" key="4">
    <source>
        <dbReference type="EMBL" id="EAT44973.1"/>
    </source>
</evidence>
<keyword evidence="1" id="KW-0677">Repeat</keyword>
<keyword evidence="2 3" id="KW-0040">ANK repeat</keyword>
<dbReference type="OrthoDB" id="7730269at2759"/>
<dbReference type="Proteomes" id="UP000682892">
    <property type="component" value="Chromosome 2"/>
</dbReference>
<reference evidence="4" key="1">
    <citation type="submission" date="2005-10" db="EMBL/GenBank/DDBJ databases">
        <authorList>
            <person name="Loftus B.J."/>
            <person name="Nene V.M."/>
            <person name="Hannick L.I."/>
            <person name="Bidwell S."/>
            <person name="Haas B."/>
            <person name="Amedeo P."/>
            <person name="Orvis J."/>
            <person name="Wortman J.R."/>
            <person name="White O.R."/>
            <person name="Salzberg S."/>
            <person name="Shumway M."/>
            <person name="Koo H."/>
            <person name="Zhao Y."/>
            <person name="Holmes M."/>
            <person name="Miller J."/>
            <person name="Schatz M."/>
            <person name="Pop M."/>
            <person name="Pai G."/>
            <person name="Utterback T."/>
            <person name="Rogers Y.-H."/>
            <person name="Kravitz S."/>
            <person name="Fraser C.M."/>
        </authorList>
    </citation>
    <scope>NUCLEOTIDE SEQUENCE</scope>
    <source>
        <strain evidence="4">Liverpool</strain>
    </source>
</reference>
<dbReference type="GO" id="GO:0045944">
    <property type="term" value="P:positive regulation of transcription by RNA polymerase II"/>
    <property type="evidence" value="ECO:0007669"/>
    <property type="project" value="TreeGrafter"/>
</dbReference>
<dbReference type="InterPro" id="IPR002110">
    <property type="entry name" value="Ankyrin_rpt"/>
</dbReference>
<accession>Q17EM0</accession>
<organism evidence="4 5">
    <name type="scientific">Aedes aegypti</name>
    <name type="common">Yellowfever mosquito</name>
    <name type="synonym">Culex aegypti</name>
    <dbReference type="NCBI Taxonomy" id="7159"/>
    <lineage>
        <taxon>Eukaryota</taxon>
        <taxon>Metazoa</taxon>
        <taxon>Ecdysozoa</taxon>
        <taxon>Arthropoda</taxon>
        <taxon>Hexapoda</taxon>
        <taxon>Insecta</taxon>
        <taxon>Pterygota</taxon>
        <taxon>Neoptera</taxon>
        <taxon>Endopterygota</taxon>
        <taxon>Diptera</taxon>
        <taxon>Nematocera</taxon>
        <taxon>Culicoidea</taxon>
        <taxon>Culicidae</taxon>
        <taxon>Culicinae</taxon>
        <taxon>Aedini</taxon>
        <taxon>Aedes</taxon>
        <taxon>Stegomyia</taxon>
    </lineage>
</organism>
<reference evidence="4" key="3">
    <citation type="submission" date="2012-09" db="EMBL/GenBank/DDBJ databases">
        <authorList>
            <consortium name="VectorBase"/>
        </authorList>
    </citation>
    <scope>NUCLEOTIDE SEQUENCE</scope>
    <source>
        <strain evidence="4">Liverpool</strain>
    </source>
</reference>
<dbReference type="PANTHER" id="PTHR24193:SF121">
    <property type="entry name" value="ADA2A-CONTAINING COMPLEX COMPONENT 3, ISOFORM D"/>
    <property type="match status" value="1"/>
</dbReference>
<dbReference type="InterPro" id="IPR050663">
    <property type="entry name" value="Ankyrin-SOCS_Box"/>
</dbReference>
<gene>
    <name evidence="4" type="ORF">AaeL_AAEL003726</name>
</gene>
<protein>
    <submittedName>
        <fullName evidence="4">AAEL003726-PA</fullName>
    </submittedName>
</protein>
<dbReference type="KEGG" id="aag:5578868"/>
<dbReference type="Pfam" id="PF13857">
    <property type="entry name" value="Ank_5"/>
    <property type="match status" value="1"/>
</dbReference>
<dbReference type="GO" id="GO:0000976">
    <property type="term" value="F:transcription cis-regulatory region binding"/>
    <property type="evidence" value="ECO:0007669"/>
    <property type="project" value="TreeGrafter"/>
</dbReference>
<dbReference type="GO" id="GO:0005634">
    <property type="term" value="C:nucleus"/>
    <property type="evidence" value="ECO:0007669"/>
    <property type="project" value="TreeGrafter"/>
</dbReference>
<dbReference type="SMART" id="SM00248">
    <property type="entry name" value="ANK"/>
    <property type="match status" value="8"/>
</dbReference>
<dbReference type="eggNOG" id="KOG0504">
    <property type="taxonomic scope" value="Eukaryota"/>
</dbReference>
<dbReference type="SUPFAM" id="SSF48403">
    <property type="entry name" value="Ankyrin repeat"/>
    <property type="match status" value="2"/>
</dbReference>
<reference evidence="4" key="2">
    <citation type="journal article" date="2007" name="Science">
        <title>Genome sequence of Aedes aegypti, a major arbovirus vector.</title>
        <authorList>
            <person name="Nene V."/>
            <person name="Wortman J.R."/>
            <person name="Lawson D."/>
            <person name="Haas B."/>
            <person name="Kodira C."/>
            <person name="Tu Z.J."/>
            <person name="Loftus B."/>
            <person name="Xi Z."/>
            <person name="Megy K."/>
            <person name="Grabherr M."/>
            <person name="Ren Q."/>
            <person name="Zdobnov E.M."/>
            <person name="Lobo N.F."/>
            <person name="Campbell K.S."/>
            <person name="Brown S.E."/>
            <person name="Bonaldo M.F."/>
            <person name="Zhu J."/>
            <person name="Sinkins S.P."/>
            <person name="Hogenkamp D.G."/>
            <person name="Amedeo P."/>
            <person name="Arensburger P."/>
            <person name="Atkinson P.W."/>
            <person name="Bidwell S."/>
            <person name="Biedler J."/>
            <person name="Birney E."/>
            <person name="Bruggner R.V."/>
            <person name="Costas J."/>
            <person name="Coy M.R."/>
            <person name="Crabtree J."/>
            <person name="Crawford M."/>
            <person name="Debruyn B."/>
            <person name="Decaprio D."/>
            <person name="Eiglmeier K."/>
            <person name="Eisenstadt E."/>
            <person name="El-Dorry H."/>
            <person name="Gelbart W.M."/>
            <person name="Gomes S.L."/>
            <person name="Hammond M."/>
            <person name="Hannick L.I."/>
            <person name="Hogan J.R."/>
            <person name="Holmes M.H."/>
            <person name="Jaffe D."/>
            <person name="Johnston J.S."/>
            <person name="Kennedy R.C."/>
            <person name="Koo H."/>
            <person name="Kravitz S."/>
            <person name="Kriventseva E.V."/>
            <person name="Kulp D."/>
            <person name="Labutti K."/>
            <person name="Lee E."/>
            <person name="Li S."/>
            <person name="Lovin D.D."/>
            <person name="Mao C."/>
            <person name="Mauceli E."/>
            <person name="Menck C.F."/>
            <person name="Miller J.R."/>
            <person name="Montgomery P."/>
            <person name="Mori A."/>
            <person name="Nascimento A.L."/>
            <person name="Naveira H.F."/>
            <person name="Nusbaum C."/>
            <person name="O'leary S."/>
            <person name="Orvis J."/>
            <person name="Pertea M."/>
            <person name="Quesneville H."/>
            <person name="Reidenbach K.R."/>
            <person name="Rogers Y.H."/>
            <person name="Roth C.W."/>
            <person name="Schneider J.R."/>
            <person name="Schatz M."/>
            <person name="Shumway M."/>
            <person name="Stanke M."/>
            <person name="Stinson E.O."/>
            <person name="Tubio J.M."/>
            <person name="Vanzee J.P."/>
            <person name="Verjovski-Almeida S."/>
            <person name="Werner D."/>
            <person name="White O."/>
            <person name="Wyder S."/>
            <person name="Zeng Q."/>
            <person name="Zhao Q."/>
            <person name="Zhao Y."/>
            <person name="Hill C.A."/>
            <person name="Raikhel A.S."/>
            <person name="Soares M.B."/>
            <person name="Knudson D.L."/>
            <person name="Lee N.H."/>
            <person name="Galagan J."/>
            <person name="Salzberg S.L."/>
            <person name="Paulsen I.T."/>
            <person name="Dimopoulos G."/>
            <person name="Collins F.H."/>
            <person name="Birren B."/>
            <person name="Fraser-Liggett C.M."/>
            <person name="Severson D.W."/>
        </authorList>
    </citation>
    <scope>NUCLEOTIDE SEQUENCE [LARGE SCALE GENOMIC DNA]</scope>
    <source>
        <strain evidence="4">Liverpool</strain>
    </source>
</reference>
<proteinExistence type="predicted"/>
<dbReference type="VEuPathDB" id="VectorBase:AAEL003738"/>
<dbReference type="STRING" id="7159.Q17EM0"/>
<evidence type="ECO:0000256" key="2">
    <source>
        <dbReference type="ARBA" id="ARBA00023043"/>
    </source>
</evidence>
<evidence type="ECO:0000313" key="5">
    <source>
        <dbReference type="Proteomes" id="UP000682892"/>
    </source>
</evidence>
<dbReference type="OMA" id="TIQHQFL"/>
<dbReference type="Pfam" id="PF00023">
    <property type="entry name" value="Ank"/>
    <property type="match status" value="1"/>
</dbReference>
<dbReference type="PROSITE" id="PS50297">
    <property type="entry name" value="ANK_REP_REGION"/>
    <property type="match status" value="2"/>
</dbReference>
<evidence type="ECO:0000256" key="1">
    <source>
        <dbReference type="ARBA" id="ARBA00022737"/>
    </source>
</evidence>
<dbReference type="PhylomeDB" id="Q17EM0"/>
<dbReference type="AlphaFoldDB" id="Q17EM0"/>
<dbReference type="Gene3D" id="1.25.40.20">
    <property type="entry name" value="Ankyrin repeat-containing domain"/>
    <property type="match status" value="3"/>
</dbReference>
<dbReference type="PaxDb" id="7159-AAEL003726-PA"/>